<feature type="domain" description="AMP-dependent synthetase/ligase" evidence="17">
    <location>
        <begin position="63"/>
        <end position="389"/>
    </location>
</feature>
<evidence type="ECO:0000256" key="11">
    <source>
        <dbReference type="ARBA" id="ARBA00023136"/>
    </source>
</evidence>
<accession>A0A8J9YYR5</accession>
<evidence type="ECO:0000313" key="19">
    <source>
        <dbReference type="EMBL" id="CAH1244109.1"/>
    </source>
</evidence>
<dbReference type="InterPro" id="IPR000873">
    <property type="entry name" value="AMP-dep_synth/lig_dom"/>
</dbReference>
<keyword evidence="5" id="KW-0436">Ligase</keyword>
<dbReference type="FunFam" id="3.40.50.12780:FF:000005">
    <property type="entry name" value="Solute carrier family 27 member 6"/>
    <property type="match status" value="1"/>
</dbReference>
<comment type="catalytic activity">
    <reaction evidence="16">
        <text>tetracosanoate + ATP + CoA = tetracosanoyl-CoA + AMP + diphosphate</text>
        <dbReference type="Rhea" id="RHEA:33639"/>
        <dbReference type="ChEBI" id="CHEBI:30616"/>
        <dbReference type="ChEBI" id="CHEBI:31014"/>
        <dbReference type="ChEBI" id="CHEBI:33019"/>
        <dbReference type="ChEBI" id="CHEBI:57287"/>
        <dbReference type="ChEBI" id="CHEBI:65052"/>
        <dbReference type="ChEBI" id="CHEBI:456215"/>
    </reaction>
    <physiologicalReaction direction="left-to-right" evidence="16">
        <dbReference type="Rhea" id="RHEA:33640"/>
    </physiologicalReaction>
</comment>
<gene>
    <name evidence="19" type="primary">SLC27A2</name>
    <name evidence="19" type="ORF">BLAG_LOCUS6833</name>
</gene>
<evidence type="ECO:0000256" key="15">
    <source>
        <dbReference type="ARBA" id="ARBA00041297"/>
    </source>
</evidence>
<dbReference type="InterPro" id="IPR020845">
    <property type="entry name" value="AMP-binding_CS"/>
</dbReference>
<feature type="domain" description="AMP-binding enzyme C-terminal" evidence="18">
    <location>
        <begin position="498"/>
        <end position="574"/>
    </location>
</feature>
<dbReference type="FunFam" id="3.30.300.30:FF:000002">
    <property type="entry name" value="Long-chain fatty acid transport protein 1"/>
    <property type="match status" value="1"/>
</dbReference>
<keyword evidence="11" id="KW-0472">Membrane</keyword>
<comment type="subcellular location">
    <subcellularLocation>
        <location evidence="1">Cell membrane</location>
        <topology evidence="1">Multi-pass membrane protein</topology>
    </subcellularLocation>
</comment>
<comment type="similarity">
    <text evidence="2">Belongs to the ATP-dependent AMP-binding enzyme family.</text>
</comment>
<evidence type="ECO:0000256" key="9">
    <source>
        <dbReference type="ARBA" id="ARBA00022989"/>
    </source>
</evidence>
<evidence type="ECO:0000259" key="17">
    <source>
        <dbReference type="Pfam" id="PF00501"/>
    </source>
</evidence>
<keyword evidence="9" id="KW-1133">Transmembrane helix</keyword>
<evidence type="ECO:0000256" key="7">
    <source>
        <dbReference type="ARBA" id="ARBA00022741"/>
    </source>
</evidence>
<evidence type="ECO:0000313" key="20">
    <source>
        <dbReference type="Proteomes" id="UP000838412"/>
    </source>
</evidence>
<dbReference type="GO" id="GO:0044539">
    <property type="term" value="P:long-chain fatty acid import into cell"/>
    <property type="evidence" value="ECO:0007669"/>
    <property type="project" value="TreeGrafter"/>
</dbReference>
<protein>
    <recommendedName>
        <fullName evidence="13">long-chain-fatty-acid--CoA ligase</fullName>
        <ecNumber evidence="13">6.2.1.3</ecNumber>
    </recommendedName>
    <alternativeName>
        <fullName evidence="15">Long-chain-fatty-acid--CoA ligase</fullName>
    </alternativeName>
</protein>
<evidence type="ECO:0000259" key="18">
    <source>
        <dbReference type="Pfam" id="PF13193"/>
    </source>
</evidence>
<dbReference type="GO" id="GO:0000166">
    <property type="term" value="F:nucleotide binding"/>
    <property type="evidence" value="ECO:0007669"/>
    <property type="project" value="UniProtKB-KW"/>
</dbReference>
<dbReference type="OrthoDB" id="288590at2759"/>
<evidence type="ECO:0000256" key="13">
    <source>
        <dbReference type="ARBA" id="ARBA00026121"/>
    </source>
</evidence>
<evidence type="ECO:0000256" key="1">
    <source>
        <dbReference type="ARBA" id="ARBA00004651"/>
    </source>
</evidence>
<dbReference type="PANTHER" id="PTHR43107">
    <property type="entry name" value="LONG-CHAIN FATTY ACID TRANSPORT PROTEIN"/>
    <property type="match status" value="1"/>
</dbReference>
<dbReference type="PROSITE" id="PS00455">
    <property type="entry name" value="AMP_BINDING"/>
    <property type="match status" value="1"/>
</dbReference>
<dbReference type="GO" id="GO:0005324">
    <property type="term" value="F:long-chain fatty acid transmembrane transporter activity"/>
    <property type="evidence" value="ECO:0007669"/>
    <property type="project" value="TreeGrafter"/>
</dbReference>
<evidence type="ECO:0000256" key="14">
    <source>
        <dbReference type="ARBA" id="ARBA00036527"/>
    </source>
</evidence>
<dbReference type="Gene3D" id="3.30.300.30">
    <property type="match status" value="1"/>
</dbReference>
<dbReference type="AlphaFoldDB" id="A0A8J9YYR5"/>
<proteinExistence type="inferred from homology"/>
<evidence type="ECO:0000256" key="8">
    <source>
        <dbReference type="ARBA" id="ARBA00022832"/>
    </source>
</evidence>
<evidence type="ECO:0000256" key="16">
    <source>
        <dbReference type="ARBA" id="ARBA00048666"/>
    </source>
</evidence>
<evidence type="ECO:0000256" key="6">
    <source>
        <dbReference type="ARBA" id="ARBA00022692"/>
    </source>
</evidence>
<sequence>MIETALYAALGGISAVAAINAVYPQIRQDLKFVRTAWGPVARLRRNYLTAQPHVTIVDRFLYQVSVQPHKPFVLYENESYSYKDVDDMSNKVANFFREAGYKCGDTVAMLVYNGPAFVWTFLGLGKLGLKMALLNTNLRSKSLLHCFKVAEAKALIVGEGDALLEAVTEIFPTLEKLHVAVWLQGDKPPPQGLLSLDDKIDLASDQPIPLKLRESITRSDTFCYIYTSGTTGLPKAAKVTTEKIAAAACTFGCSGVKKDDVVFLTLPMYHSTGLMLGLAGSIEYGNTIALARKFSATRFWDACRKYKATVILYIGELLRYLCAQPKTPFDRNHSVRLAFGNGLRPDVWVKFQERFGIGQILEFYGATEGNVIFFNIHNKTGAVGMLTPFIKKLLQAYFLKVDPETSELIRDQNGRCIHVQPGEPGLLVAPITDKRPFKGYHGDRTLTERKILRSVFKEGDIFFNTGDLMMVDKEYYVYFVDRLGDTYRWKGENVATTEVAEVLHDMEEVEEANVYGVTVPGHDGRAGMAAMVLHPGHGANPRAWYAHLSARLPTYARPLFLRLTPDLDHTGTFKQTKVELVREGFDPSVVTDSLYFRDDSKQTYVPMDLETYKAIVGGKVKL</sequence>
<reference evidence="19" key="1">
    <citation type="submission" date="2022-01" db="EMBL/GenBank/DDBJ databases">
        <authorList>
            <person name="Braso-Vives M."/>
        </authorList>
    </citation>
    <scope>NUCLEOTIDE SEQUENCE</scope>
</reference>
<comment type="catalytic activity">
    <reaction evidence="12">
        <text>a long-chain fatty acid + ATP + CoA = a long-chain fatty acyl-CoA + AMP + diphosphate</text>
        <dbReference type="Rhea" id="RHEA:15421"/>
        <dbReference type="ChEBI" id="CHEBI:30616"/>
        <dbReference type="ChEBI" id="CHEBI:33019"/>
        <dbReference type="ChEBI" id="CHEBI:57287"/>
        <dbReference type="ChEBI" id="CHEBI:57560"/>
        <dbReference type="ChEBI" id="CHEBI:83139"/>
        <dbReference type="ChEBI" id="CHEBI:456215"/>
        <dbReference type="EC" id="6.2.1.3"/>
    </reaction>
    <physiologicalReaction direction="left-to-right" evidence="12">
        <dbReference type="Rhea" id="RHEA:15422"/>
    </physiologicalReaction>
</comment>
<dbReference type="Gene3D" id="3.40.50.12780">
    <property type="entry name" value="N-terminal domain of ligase-like"/>
    <property type="match status" value="1"/>
</dbReference>
<organism evidence="19 20">
    <name type="scientific">Branchiostoma lanceolatum</name>
    <name type="common">Common lancelet</name>
    <name type="synonym">Amphioxus lanceolatum</name>
    <dbReference type="NCBI Taxonomy" id="7740"/>
    <lineage>
        <taxon>Eukaryota</taxon>
        <taxon>Metazoa</taxon>
        <taxon>Chordata</taxon>
        <taxon>Cephalochordata</taxon>
        <taxon>Leptocardii</taxon>
        <taxon>Amphioxiformes</taxon>
        <taxon>Branchiostomatidae</taxon>
        <taxon>Branchiostoma</taxon>
    </lineage>
</organism>
<dbReference type="EC" id="6.2.1.3" evidence="13"/>
<keyword evidence="8" id="KW-0276">Fatty acid metabolism</keyword>
<dbReference type="Proteomes" id="UP000838412">
    <property type="component" value="Chromosome 13"/>
</dbReference>
<name>A0A8J9YYR5_BRALA</name>
<dbReference type="InterPro" id="IPR025110">
    <property type="entry name" value="AMP-bd_C"/>
</dbReference>
<dbReference type="EMBL" id="OV696698">
    <property type="protein sequence ID" value="CAH1244109.1"/>
    <property type="molecule type" value="Genomic_DNA"/>
</dbReference>
<keyword evidence="10" id="KW-0443">Lipid metabolism</keyword>
<evidence type="ECO:0000256" key="2">
    <source>
        <dbReference type="ARBA" id="ARBA00006432"/>
    </source>
</evidence>
<evidence type="ECO:0000256" key="5">
    <source>
        <dbReference type="ARBA" id="ARBA00022598"/>
    </source>
</evidence>
<keyword evidence="3" id="KW-0813">Transport</keyword>
<dbReference type="GO" id="GO:0005886">
    <property type="term" value="C:plasma membrane"/>
    <property type="evidence" value="ECO:0007669"/>
    <property type="project" value="UniProtKB-SubCell"/>
</dbReference>
<dbReference type="PANTHER" id="PTHR43107:SF22">
    <property type="entry name" value="VERY LONG-CHAIN ACYL-COA SYNTHETASE"/>
    <property type="match status" value="1"/>
</dbReference>
<dbReference type="GO" id="GO:0004467">
    <property type="term" value="F:long-chain fatty acid-CoA ligase activity"/>
    <property type="evidence" value="ECO:0007669"/>
    <property type="project" value="UniProtKB-EC"/>
</dbReference>
<evidence type="ECO:0000256" key="3">
    <source>
        <dbReference type="ARBA" id="ARBA00022448"/>
    </source>
</evidence>
<evidence type="ECO:0000256" key="12">
    <source>
        <dbReference type="ARBA" id="ARBA00024484"/>
    </source>
</evidence>
<dbReference type="NCBIfam" id="NF006134">
    <property type="entry name" value="PRK08279.1"/>
    <property type="match status" value="1"/>
</dbReference>
<comment type="catalytic activity">
    <reaction evidence="14">
        <text>a very long-chain fatty acid + ATP + CoA = a very long-chain fatty acyl-CoA + AMP + diphosphate</text>
        <dbReference type="Rhea" id="RHEA:54536"/>
        <dbReference type="ChEBI" id="CHEBI:30616"/>
        <dbReference type="ChEBI" id="CHEBI:33019"/>
        <dbReference type="ChEBI" id="CHEBI:57287"/>
        <dbReference type="ChEBI" id="CHEBI:58950"/>
        <dbReference type="ChEBI" id="CHEBI:138261"/>
        <dbReference type="ChEBI" id="CHEBI:456215"/>
    </reaction>
    <physiologicalReaction direction="left-to-right" evidence="14">
        <dbReference type="Rhea" id="RHEA:54537"/>
    </physiologicalReaction>
</comment>
<keyword evidence="4" id="KW-1003">Cell membrane</keyword>
<dbReference type="Pfam" id="PF13193">
    <property type="entry name" value="AMP-binding_C"/>
    <property type="match status" value="1"/>
</dbReference>
<keyword evidence="6" id="KW-0812">Transmembrane</keyword>
<dbReference type="GO" id="GO:0005789">
    <property type="term" value="C:endoplasmic reticulum membrane"/>
    <property type="evidence" value="ECO:0007669"/>
    <property type="project" value="TreeGrafter"/>
</dbReference>
<keyword evidence="20" id="KW-1185">Reference proteome</keyword>
<keyword evidence="7" id="KW-0547">Nucleotide-binding</keyword>
<dbReference type="InterPro" id="IPR042099">
    <property type="entry name" value="ANL_N_sf"/>
</dbReference>
<dbReference type="InterPro" id="IPR045851">
    <property type="entry name" value="AMP-bd_C_sf"/>
</dbReference>
<dbReference type="SUPFAM" id="SSF56801">
    <property type="entry name" value="Acetyl-CoA synthetase-like"/>
    <property type="match status" value="1"/>
</dbReference>
<evidence type="ECO:0000256" key="10">
    <source>
        <dbReference type="ARBA" id="ARBA00023098"/>
    </source>
</evidence>
<evidence type="ECO:0000256" key="4">
    <source>
        <dbReference type="ARBA" id="ARBA00022475"/>
    </source>
</evidence>
<dbReference type="Pfam" id="PF00501">
    <property type="entry name" value="AMP-binding"/>
    <property type="match status" value="1"/>
</dbReference>